<evidence type="ECO:0000256" key="11">
    <source>
        <dbReference type="ARBA" id="ARBA00023015"/>
    </source>
</evidence>
<evidence type="ECO:0000256" key="15">
    <source>
        <dbReference type="ARBA" id="ARBA00049193"/>
    </source>
</evidence>
<dbReference type="PIRSF" id="PIRSF037913">
    <property type="entry name" value="His_deacetylse_1"/>
    <property type="match status" value="1"/>
</dbReference>
<protein>
    <recommendedName>
        <fullName evidence="17">Histone deacetylase</fullName>
        <ecNumber evidence="17">3.5.1.98</ecNumber>
    </recommendedName>
</protein>
<dbReference type="GeneID" id="100373017"/>
<evidence type="ECO:0000313" key="20">
    <source>
        <dbReference type="RefSeq" id="XP_002733814.2"/>
    </source>
</evidence>
<evidence type="ECO:0000256" key="2">
    <source>
        <dbReference type="ARBA" id="ARBA00004123"/>
    </source>
</evidence>
<dbReference type="PANTHER" id="PTHR10625">
    <property type="entry name" value="HISTONE DEACETYLASE HDAC1-RELATED"/>
    <property type="match status" value="1"/>
</dbReference>
<keyword evidence="12 17" id="KW-0804">Transcription</keyword>
<keyword evidence="8" id="KW-0479">Metal-binding</keyword>
<evidence type="ECO:0000256" key="4">
    <source>
        <dbReference type="ARBA" id="ARBA00004496"/>
    </source>
</evidence>
<gene>
    <name evidence="20" type="primary">LOC100373017</name>
</gene>
<name>A0ABM0GNF6_SACKO</name>
<dbReference type="InterPro" id="IPR037138">
    <property type="entry name" value="His_deacetylse_dom_sf"/>
</dbReference>
<comment type="similarity">
    <text evidence="17">Belongs to the histone deacetylase family. HD Type 1 subfamily.</text>
</comment>
<dbReference type="PRINTS" id="PR01271">
    <property type="entry name" value="HISDACETLASE"/>
</dbReference>
<evidence type="ECO:0000256" key="10">
    <source>
        <dbReference type="ARBA" id="ARBA00022853"/>
    </source>
</evidence>
<keyword evidence="11 17" id="KW-0805">Transcription regulation</keyword>
<dbReference type="InterPro" id="IPR003084">
    <property type="entry name" value="HDAC_I/II"/>
</dbReference>
<evidence type="ECO:0000256" key="12">
    <source>
        <dbReference type="ARBA" id="ARBA00023163"/>
    </source>
</evidence>
<dbReference type="InterPro" id="IPR023696">
    <property type="entry name" value="Ureohydrolase_dom_sf"/>
</dbReference>
<keyword evidence="6" id="KW-0963">Cytoplasm</keyword>
<evidence type="ECO:0000256" key="3">
    <source>
        <dbReference type="ARBA" id="ARBA00004286"/>
    </source>
</evidence>
<dbReference type="Proteomes" id="UP000694865">
    <property type="component" value="Unplaced"/>
</dbReference>
<evidence type="ECO:0000256" key="13">
    <source>
        <dbReference type="ARBA" id="ARBA00023242"/>
    </source>
</evidence>
<evidence type="ECO:0000256" key="5">
    <source>
        <dbReference type="ARBA" id="ARBA00022454"/>
    </source>
</evidence>
<feature type="domain" description="Histone deacetylase" evidence="18">
    <location>
        <begin position="31"/>
        <end position="322"/>
    </location>
</feature>
<evidence type="ECO:0000256" key="16">
    <source>
        <dbReference type="ARBA" id="ARBA00049416"/>
    </source>
</evidence>
<sequence>MHSSPHQFKLGSLSVCYLYSEEYIRLCNKLPKIPNRASMVHSLLEAYGLLDPITVLRCRKATQHELTSFHTTDYIEYLQKINDEDDSEKVDEMSQEYGMGYDCPSMPGVYDLVGCVAGATIQAAQCLLDGTADVAINWFGGWHHAKRDEAAGFCYVNDVVLGILKLKEKFNRIMYIDIDLHHGDGVENAFSFTSKVMTVSLHKYAPGFFPSTGNQNDIGIGRGKFYTVNVPLYDGIQDVQYNSVFNRVLNEAKRCYNPEVIVLQCGVDTISGDPMCSFNLTPHGIGKCLKTTLDWKLPMLVLGGGGYNIPHTARCWAYLTSIVLGQEIPSEIPEHEYFTEYGPDYQLEIEPSLRKNHNSDEYISNILTTISGNLQKIPSPTS</sequence>
<dbReference type="SUPFAM" id="SSF52768">
    <property type="entry name" value="Arginase/deacetylase"/>
    <property type="match status" value="1"/>
</dbReference>
<evidence type="ECO:0000256" key="9">
    <source>
        <dbReference type="ARBA" id="ARBA00022801"/>
    </source>
</evidence>
<evidence type="ECO:0000256" key="1">
    <source>
        <dbReference type="ARBA" id="ARBA00001968"/>
    </source>
</evidence>
<dbReference type="CDD" id="cd10000">
    <property type="entry name" value="HDAC8"/>
    <property type="match status" value="1"/>
</dbReference>
<dbReference type="InterPro" id="IPR000286">
    <property type="entry name" value="HDACs"/>
</dbReference>
<keyword evidence="7" id="KW-0678">Repressor</keyword>
<evidence type="ECO:0000256" key="8">
    <source>
        <dbReference type="ARBA" id="ARBA00022723"/>
    </source>
</evidence>
<evidence type="ECO:0000256" key="7">
    <source>
        <dbReference type="ARBA" id="ARBA00022491"/>
    </source>
</evidence>
<evidence type="ECO:0000259" key="18">
    <source>
        <dbReference type="Pfam" id="PF00850"/>
    </source>
</evidence>
<comment type="cofactor">
    <cofactor evidence="1">
        <name>a divalent metal cation</name>
        <dbReference type="ChEBI" id="CHEBI:60240"/>
    </cofactor>
</comment>
<keyword evidence="10 17" id="KW-0156">Chromatin regulator</keyword>
<evidence type="ECO:0000313" key="19">
    <source>
        <dbReference type="Proteomes" id="UP000694865"/>
    </source>
</evidence>
<organism evidence="19 20">
    <name type="scientific">Saccoglossus kowalevskii</name>
    <name type="common">Acorn worm</name>
    <dbReference type="NCBI Taxonomy" id="10224"/>
    <lineage>
        <taxon>Eukaryota</taxon>
        <taxon>Metazoa</taxon>
        <taxon>Hemichordata</taxon>
        <taxon>Enteropneusta</taxon>
        <taxon>Harrimaniidae</taxon>
        <taxon>Saccoglossus</taxon>
    </lineage>
</organism>
<keyword evidence="19" id="KW-1185">Reference proteome</keyword>
<dbReference type="RefSeq" id="XP_002733814.2">
    <property type="nucleotide sequence ID" value="XM_002733768.2"/>
</dbReference>
<keyword evidence="9 17" id="KW-0378">Hydrolase</keyword>
<keyword evidence="5" id="KW-0158">Chromosome</keyword>
<comment type="catalytic activity">
    <reaction evidence="16">
        <text>N(6)-acetyl-L-lysyl-[histone] + H2O = L-lysyl-[histone] + acetate</text>
        <dbReference type="Rhea" id="RHEA:58196"/>
        <dbReference type="Rhea" id="RHEA-COMP:9845"/>
        <dbReference type="Rhea" id="RHEA-COMP:11338"/>
        <dbReference type="ChEBI" id="CHEBI:15377"/>
        <dbReference type="ChEBI" id="CHEBI:29969"/>
        <dbReference type="ChEBI" id="CHEBI:30089"/>
        <dbReference type="ChEBI" id="CHEBI:61930"/>
        <dbReference type="EC" id="3.5.1.98"/>
    </reaction>
    <physiologicalReaction direction="left-to-right" evidence="16">
        <dbReference type="Rhea" id="RHEA:58197"/>
    </physiologicalReaction>
</comment>
<comment type="subcellular location">
    <subcellularLocation>
        <location evidence="3">Chromosome</location>
    </subcellularLocation>
    <subcellularLocation>
        <location evidence="4">Cytoplasm</location>
    </subcellularLocation>
    <subcellularLocation>
        <location evidence="2 17">Nucleus</location>
    </subcellularLocation>
</comment>
<proteinExistence type="inferred from homology"/>
<comment type="catalytic activity">
    <reaction evidence="15">
        <text>N(6)-(2E)-butenoyl-L-lysyl-[protein] + H2O = (2E)-2-butenoate + L-lysyl-[protein]</text>
        <dbReference type="Rhea" id="RHEA:69172"/>
        <dbReference type="Rhea" id="RHEA-COMP:9752"/>
        <dbReference type="Rhea" id="RHEA-COMP:13707"/>
        <dbReference type="ChEBI" id="CHEBI:15377"/>
        <dbReference type="ChEBI" id="CHEBI:29969"/>
        <dbReference type="ChEBI" id="CHEBI:35899"/>
        <dbReference type="ChEBI" id="CHEBI:137954"/>
    </reaction>
    <physiologicalReaction direction="left-to-right" evidence="15">
        <dbReference type="Rhea" id="RHEA:69173"/>
    </physiologicalReaction>
</comment>
<reference evidence="20" key="1">
    <citation type="submission" date="2025-08" db="UniProtKB">
        <authorList>
            <consortium name="RefSeq"/>
        </authorList>
    </citation>
    <scope>IDENTIFICATION</scope>
    <source>
        <tissue evidence="20">Testes</tissue>
    </source>
</reference>
<evidence type="ECO:0000256" key="6">
    <source>
        <dbReference type="ARBA" id="ARBA00022490"/>
    </source>
</evidence>
<evidence type="ECO:0000256" key="14">
    <source>
        <dbReference type="ARBA" id="ARBA00049136"/>
    </source>
</evidence>
<comment type="catalytic activity">
    <reaction evidence="14">
        <text>N(6)-acetyl-L-lysyl-[protein] + H2O = L-lysyl-[protein] + acetate</text>
        <dbReference type="Rhea" id="RHEA:58108"/>
        <dbReference type="Rhea" id="RHEA-COMP:9752"/>
        <dbReference type="Rhea" id="RHEA-COMP:10731"/>
        <dbReference type="ChEBI" id="CHEBI:15377"/>
        <dbReference type="ChEBI" id="CHEBI:29969"/>
        <dbReference type="ChEBI" id="CHEBI:30089"/>
        <dbReference type="ChEBI" id="CHEBI:61930"/>
    </reaction>
    <physiologicalReaction direction="left-to-right" evidence="14">
        <dbReference type="Rhea" id="RHEA:58109"/>
    </physiologicalReaction>
</comment>
<dbReference type="PRINTS" id="PR01270">
    <property type="entry name" value="HDASUPER"/>
</dbReference>
<dbReference type="PANTHER" id="PTHR10625:SF14">
    <property type="entry name" value="HISTONE DEACETYLASE 8"/>
    <property type="match status" value="1"/>
</dbReference>
<dbReference type="EC" id="3.5.1.98" evidence="17"/>
<accession>A0ABM0GNF6</accession>
<evidence type="ECO:0000256" key="17">
    <source>
        <dbReference type="PIRNR" id="PIRNR037913"/>
    </source>
</evidence>
<dbReference type="Gene3D" id="3.40.800.20">
    <property type="entry name" value="Histone deacetylase domain"/>
    <property type="match status" value="1"/>
</dbReference>
<keyword evidence="13 17" id="KW-0539">Nucleus</keyword>
<dbReference type="InterPro" id="IPR023801">
    <property type="entry name" value="His_deacetylse_dom"/>
</dbReference>
<dbReference type="Pfam" id="PF00850">
    <property type="entry name" value="Hist_deacetyl"/>
    <property type="match status" value="1"/>
</dbReference>